<feature type="chain" id="PRO_5004478370" evidence="2">
    <location>
        <begin position="20"/>
        <end position="776"/>
    </location>
</feature>
<dbReference type="STRING" id="1305764.R9P7D7"/>
<dbReference type="Pfam" id="PF08624">
    <property type="entry name" value="CRC_subunit"/>
    <property type="match status" value="1"/>
</dbReference>
<keyword evidence="2" id="KW-0732">Signal</keyword>
<feature type="compositionally biased region" description="Acidic residues" evidence="1">
    <location>
        <begin position="294"/>
        <end position="341"/>
    </location>
</feature>
<feature type="region of interest" description="Disordered" evidence="1">
    <location>
        <begin position="497"/>
        <end position="525"/>
    </location>
</feature>
<organism evidence="3 4">
    <name type="scientific">Pseudozyma hubeiensis (strain SY62)</name>
    <name type="common">Yeast</name>
    <dbReference type="NCBI Taxonomy" id="1305764"/>
    <lineage>
        <taxon>Eukaryota</taxon>
        <taxon>Fungi</taxon>
        <taxon>Dikarya</taxon>
        <taxon>Basidiomycota</taxon>
        <taxon>Ustilaginomycotina</taxon>
        <taxon>Ustilaginomycetes</taxon>
        <taxon>Ustilaginales</taxon>
        <taxon>Ustilaginaceae</taxon>
        <taxon>Pseudozyma</taxon>
    </lineage>
</organism>
<dbReference type="GeneID" id="24110115"/>
<evidence type="ECO:0000256" key="2">
    <source>
        <dbReference type="SAM" id="SignalP"/>
    </source>
</evidence>
<feature type="compositionally biased region" description="Basic and acidic residues" evidence="1">
    <location>
        <begin position="508"/>
        <end position="525"/>
    </location>
</feature>
<feature type="region of interest" description="Disordered" evidence="1">
    <location>
        <begin position="102"/>
        <end position="351"/>
    </location>
</feature>
<reference evidence="4" key="1">
    <citation type="journal article" date="2013" name="Genome Announc.">
        <title>Draft genome sequence of the basidiomycetous yeast-like fungus Pseudozyma hubeiensis SY62, which produces an abundant amount of the biosurfactant mannosylerythritol lipids.</title>
        <authorList>
            <person name="Konishi M."/>
            <person name="Hatada Y."/>
            <person name="Horiuchi J."/>
        </authorList>
    </citation>
    <scope>NUCLEOTIDE SEQUENCE [LARGE SCALE GENOMIC DNA]</scope>
    <source>
        <strain evidence="4">SY62</strain>
    </source>
</reference>
<keyword evidence="4" id="KW-1185">Reference proteome</keyword>
<feature type="signal peptide" evidence="2">
    <location>
        <begin position="1"/>
        <end position="19"/>
    </location>
</feature>
<dbReference type="OrthoDB" id="5598844at2759"/>
<name>R9P7D7_PSEHS</name>
<dbReference type="InterPro" id="IPR013933">
    <property type="entry name" value="CRC_Rsc7/Swp82"/>
</dbReference>
<dbReference type="AlphaFoldDB" id="R9P7D7"/>
<feature type="compositionally biased region" description="Low complexity" evidence="1">
    <location>
        <begin position="106"/>
        <end position="126"/>
    </location>
</feature>
<feature type="compositionally biased region" description="Low complexity" evidence="1">
    <location>
        <begin position="242"/>
        <end position="255"/>
    </location>
</feature>
<feature type="compositionally biased region" description="Basic and acidic residues" evidence="1">
    <location>
        <begin position="662"/>
        <end position="679"/>
    </location>
</feature>
<dbReference type="Proteomes" id="UP000014071">
    <property type="component" value="Unassembled WGS sequence"/>
</dbReference>
<dbReference type="HOGENOM" id="CLU_411100_0_0_1"/>
<evidence type="ECO:0000313" key="4">
    <source>
        <dbReference type="Proteomes" id="UP000014071"/>
    </source>
</evidence>
<evidence type="ECO:0000256" key="1">
    <source>
        <dbReference type="SAM" id="MobiDB-lite"/>
    </source>
</evidence>
<feature type="compositionally biased region" description="Low complexity" evidence="1">
    <location>
        <begin position="146"/>
        <end position="155"/>
    </location>
</feature>
<feature type="compositionally biased region" description="Acidic residues" evidence="1">
    <location>
        <begin position="626"/>
        <end position="638"/>
    </location>
</feature>
<protein>
    <submittedName>
        <fullName evidence="3">Nuclear localization protein</fullName>
    </submittedName>
</protein>
<accession>R9P7D7</accession>
<evidence type="ECO:0000313" key="3">
    <source>
        <dbReference type="EMBL" id="GAC97249.1"/>
    </source>
</evidence>
<dbReference type="EMBL" id="DF238808">
    <property type="protein sequence ID" value="GAC97249.1"/>
    <property type="molecule type" value="Genomic_DNA"/>
</dbReference>
<proteinExistence type="predicted"/>
<dbReference type="RefSeq" id="XP_012190836.1">
    <property type="nucleotide sequence ID" value="XM_012335446.1"/>
</dbReference>
<feature type="region of interest" description="Disordered" evidence="1">
    <location>
        <begin position="615"/>
        <end position="681"/>
    </location>
</feature>
<sequence length="776" mass="85086">MQHDCWIAVLALASVASTGDKKPKPQSGPIQRVRLTAILRVDLHDLFPAKLRSLSLVTSNYGCVTISSSIKQFPPIWIYGIARADDLDSMARTKGITLKVRKAAEEASTQPTTTTAASTSEAQPQADEPLDVAHDQQDEEMVTAESSRGAASSRSRSARLSRTRSHEEAFGAEASSSRATPSRRSRRQPTKQEEQEIDQDVEMNSLQQPSDQEAGQNDAEGDVASTPRSRATRTRIKSSTTPVPQAQAAAASRSARSPRKAPRVSVVGRRGSGRSKGTPADEEEASEQPGDAAEQQEEDGADDDANMQDAEDGDGHEGEDDADEDADGDGDADNDDEEGVDEEGRKTITVKGTKWRLEDDKEEVILPSDPEGDKKVDEKGRLQGGRTYKAYNFTSDERSDPEKVYMLAIDAARSAGYRDSLYFFRRNPQIFKIELTQGEKEKLIEDGRLSGQLRTRNVTMVPARNVYKLHGARFLSGGKAIVDDYYEAEARASGVKEGKTVGGMSMEEQEKRREAERERERPKKKADVFSYTTIDPQGDPVVTQFGDAGQAPWVRAGNWQSRKAALQRMDITEENWMLEMARSVRGMNTELNETRKDRLSAFPRFNRYLDVDDAVAPSDEVKEEVADGEAEPEDDPEALNDLPPWEREKLPVVTAEEQEEETEKRKAALQESLDAERRRGPPIGVYEPNTHLPHFSVLTQPTQAAFVKVAQRPAHIDDQAGARGDRRPILGGDKLGSGAWGIASLSVECLPPARLPGHVAVPAGGEGTAPATMPSA</sequence>
<dbReference type="eggNOG" id="ENOG502QW07">
    <property type="taxonomic scope" value="Eukaryota"/>
</dbReference>
<gene>
    <name evidence="3" type="ORF">PHSY_004834</name>
</gene>
<feature type="compositionally biased region" description="Polar residues" evidence="1">
    <location>
        <begin position="202"/>
        <end position="215"/>
    </location>
</feature>